<comment type="caution">
    <text evidence="3">The sequence shown here is derived from an EMBL/GenBank/DDBJ whole genome shotgun (WGS) entry which is preliminary data.</text>
</comment>
<evidence type="ECO:0000256" key="1">
    <source>
        <dbReference type="SAM" id="MobiDB-lite"/>
    </source>
</evidence>
<dbReference type="EMBL" id="JAOQBH010000002">
    <property type="protein sequence ID" value="KAJ4139682.1"/>
    <property type="molecule type" value="Genomic_DNA"/>
</dbReference>
<dbReference type="CDD" id="cd09917">
    <property type="entry name" value="F-box_SF"/>
    <property type="match status" value="1"/>
</dbReference>
<dbReference type="SUPFAM" id="SSF81383">
    <property type="entry name" value="F-box domain"/>
    <property type="match status" value="1"/>
</dbReference>
<evidence type="ECO:0000313" key="3">
    <source>
        <dbReference type="EMBL" id="KAJ4139682.1"/>
    </source>
</evidence>
<dbReference type="InterPro" id="IPR036047">
    <property type="entry name" value="F-box-like_dom_sf"/>
</dbReference>
<reference evidence="3" key="1">
    <citation type="submission" date="2022-09" db="EMBL/GenBank/DDBJ databases">
        <title>Fusarium specimens isolated from Avocado Roots.</title>
        <authorList>
            <person name="Stajich J."/>
            <person name="Roper C."/>
            <person name="Heimlech-Rivalta G."/>
        </authorList>
    </citation>
    <scope>NUCLEOTIDE SEQUENCE</scope>
    <source>
        <strain evidence="3">CF00095</strain>
    </source>
</reference>
<evidence type="ECO:0000259" key="2">
    <source>
        <dbReference type="PROSITE" id="PS50181"/>
    </source>
</evidence>
<protein>
    <recommendedName>
        <fullName evidence="2">F-box domain-containing protein</fullName>
    </recommendedName>
</protein>
<name>A0ABQ8RP14_FUSEQ</name>
<organism evidence="3 4">
    <name type="scientific">Fusarium equiseti</name>
    <name type="common">Fusarium scirpi</name>
    <dbReference type="NCBI Taxonomy" id="61235"/>
    <lineage>
        <taxon>Eukaryota</taxon>
        <taxon>Fungi</taxon>
        <taxon>Dikarya</taxon>
        <taxon>Ascomycota</taxon>
        <taxon>Pezizomycotina</taxon>
        <taxon>Sordariomycetes</taxon>
        <taxon>Hypocreomycetidae</taxon>
        <taxon>Hypocreales</taxon>
        <taxon>Nectriaceae</taxon>
        <taxon>Fusarium</taxon>
        <taxon>Fusarium incarnatum-equiseti species complex</taxon>
    </lineage>
</organism>
<dbReference type="InterPro" id="IPR001810">
    <property type="entry name" value="F-box_dom"/>
</dbReference>
<evidence type="ECO:0000313" key="4">
    <source>
        <dbReference type="Proteomes" id="UP001152024"/>
    </source>
</evidence>
<sequence length="527" mass="60441">MAIQNGQTSAPILQKLPTELVNDIFGLLPNRDIKSLRLTCRDLRKQAHLRFDRVFISANPLNVKVFLAVANHNIFRQQVKEIIWDDATLMPLPSDDHDSNYGYSSDENEIFYNDDYQNKGKISSWFVGQCKEELSKARSRLKRKGRDSKQQKQFDNPMPSREALSYYTRLIQQQESIIESGADEKALRHALQESRFPNLTKVTVTPAVHGFLFFPLYETPMIRAFPFGFVYPIPRGWQCANDVDQPGDAEPWGEDEKSKWRGFCLVSRLLTDPKVSHNVYELSFDNNKILTGINHFVFDEPNEEYDHLRQVLARPGFKRITLSLLMGYLNDLDPEDWQSLIPVRIRSLLAQAPDLEEIHFQTDYPVGNTQWAAPTTDYVSLFDFFPIKEWSSANRLKHFGLSGMQVAQDELISVLGRLPLTLQSIELSFLSVIKGRGNYAGILADIREKLDWRNRTVDQQIKIRLLVRLNQPATGCYISVDKEVNDYIYGDGSPPFGVNGAGTSWAMLHNGTGMQYDEFDPDFVQPY</sequence>
<dbReference type="PROSITE" id="PS50181">
    <property type="entry name" value="FBOX"/>
    <property type="match status" value="1"/>
</dbReference>
<accession>A0ABQ8RP14</accession>
<feature type="region of interest" description="Disordered" evidence="1">
    <location>
        <begin position="138"/>
        <end position="157"/>
    </location>
</feature>
<proteinExistence type="predicted"/>
<dbReference type="Pfam" id="PF00646">
    <property type="entry name" value="F-box"/>
    <property type="match status" value="1"/>
</dbReference>
<dbReference type="Proteomes" id="UP001152024">
    <property type="component" value="Unassembled WGS sequence"/>
</dbReference>
<feature type="domain" description="F-box" evidence="2">
    <location>
        <begin position="10"/>
        <end position="54"/>
    </location>
</feature>
<gene>
    <name evidence="3" type="ORF">NW768_001023</name>
</gene>
<keyword evidence="4" id="KW-1185">Reference proteome</keyword>